<dbReference type="GO" id="GO:0008017">
    <property type="term" value="F:microtubule binding"/>
    <property type="evidence" value="ECO:0000318"/>
    <property type="project" value="GO_Central"/>
</dbReference>
<keyword evidence="8" id="KW-1185">Reference proteome</keyword>
<feature type="compositionally biased region" description="Low complexity" evidence="5">
    <location>
        <begin position="391"/>
        <end position="407"/>
    </location>
</feature>
<dbReference type="Proteomes" id="UP000001514">
    <property type="component" value="Unassembled WGS sequence"/>
</dbReference>
<dbReference type="SUPFAM" id="SSF48371">
    <property type="entry name" value="ARM repeat"/>
    <property type="match status" value="1"/>
</dbReference>
<evidence type="ECO:0000256" key="3">
    <source>
        <dbReference type="ARBA" id="ARBA00022833"/>
    </source>
</evidence>
<feature type="compositionally biased region" description="Polar residues" evidence="5">
    <location>
        <begin position="610"/>
        <end position="622"/>
    </location>
</feature>
<feature type="domain" description="SP-RING-type" evidence="6">
    <location>
        <begin position="895"/>
        <end position="981"/>
    </location>
</feature>
<evidence type="ECO:0000256" key="1">
    <source>
        <dbReference type="ARBA" id="ARBA00022723"/>
    </source>
</evidence>
<feature type="region of interest" description="Disordered" evidence="5">
    <location>
        <begin position="1016"/>
        <end position="1055"/>
    </location>
</feature>
<evidence type="ECO:0000313" key="7">
    <source>
        <dbReference type="EMBL" id="EFJ28995.1"/>
    </source>
</evidence>
<name>D8RG84_SELML</name>
<feature type="compositionally biased region" description="Low complexity" evidence="5">
    <location>
        <begin position="1186"/>
        <end position="1195"/>
    </location>
</feature>
<dbReference type="AlphaFoldDB" id="D8RG84"/>
<evidence type="ECO:0000256" key="5">
    <source>
        <dbReference type="SAM" id="MobiDB-lite"/>
    </source>
</evidence>
<dbReference type="HOGENOM" id="CLU_268473_0_0_1"/>
<dbReference type="Pfam" id="PF24714">
    <property type="entry name" value="TOR1L1_N"/>
    <property type="match status" value="1"/>
</dbReference>
<dbReference type="EMBL" id="GL377578">
    <property type="protein sequence ID" value="EFJ28995.1"/>
    <property type="molecule type" value="Genomic_DNA"/>
</dbReference>
<dbReference type="KEGG" id="smo:SELMODRAFT_410901"/>
<proteinExistence type="predicted"/>
<feature type="region of interest" description="Disordered" evidence="5">
    <location>
        <begin position="1186"/>
        <end position="1272"/>
    </location>
</feature>
<keyword evidence="2 4" id="KW-0863">Zinc-finger</keyword>
<dbReference type="CDD" id="cd16650">
    <property type="entry name" value="SP-RING_PIAS-like"/>
    <property type="match status" value="1"/>
</dbReference>
<dbReference type="InterPro" id="IPR057600">
    <property type="entry name" value="TORTIFOLIA1/SINE1-2_N"/>
</dbReference>
<dbReference type="InterPro" id="IPR004181">
    <property type="entry name" value="Znf_MIZ"/>
</dbReference>
<dbReference type="GO" id="GO:0016925">
    <property type="term" value="P:protein sumoylation"/>
    <property type="evidence" value="ECO:0007669"/>
    <property type="project" value="UniProtKB-ARBA"/>
</dbReference>
<keyword evidence="3" id="KW-0862">Zinc</keyword>
<feature type="compositionally biased region" description="Low complexity" evidence="5">
    <location>
        <begin position="1227"/>
        <end position="1256"/>
    </location>
</feature>
<feature type="compositionally biased region" description="Acidic residues" evidence="5">
    <location>
        <begin position="598"/>
        <end position="609"/>
    </location>
</feature>
<feature type="compositionally biased region" description="Gly residues" evidence="5">
    <location>
        <begin position="1"/>
        <end position="16"/>
    </location>
</feature>
<feature type="region of interest" description="Disordered" evidence="5">
    <location>
        <begin position="349"/>
        <end position="412"/>
    </location>
</feature>
<feature type="region of interest" description="Disordered" evidence="5">
    <location>
        <begin position="590"/>
        <end position="626"/>
    </location>
</feature>
<evidence type="ECO:0000256" key="2">
    <source>
        <dbReference type="ARBA" id="ARBA00022771"/>
    </source>
</evidence>
<dbReference type="Gramene" id="EFJ28995">
    <property type="protein sequence ID" value="EFJ28995"/>
    <property type="gene ID" value="SELMODRAFT_410901"/>
</dbReference>
<dbReference type="InterPro" id="IPR033337">
    <property type="entry name" value="TORTIFOLIA1/SINE1-2"/>
</dbReference>
<evidence type="ECO:0000259" key="6">
    <source>
        <dbReference type="PROSITE" id="PS51044"/>
    </source>
</evidence>
<dbReference type="PANTHER" id="PTHR31355:SF4">
    <property type="entry name" value="TOG DOMAIN-CONTAINING PROTEIN"/>
    <property type="match status" value="1"/>
</dbReference>
<protein>
    <recommendedName>
        <fullName evidence="6">SP-RING-type domain-containing protein</fullName>
    </recommendedName>
</protein>
<feature type="compositionally biased region" description="Low complexity" evidence="5">
    <location>
        <begin position="1021"/>
        <end position="1035"/>
    </location>
</feature>
<sequence>MASHSGGVGSGGGGSASGYESPMVRQELAKLDKGGEKRRSALASLRACVEKLDASSVPRFLSQVGDARDLSESRPHAISLYTDVARVHGRLIAPEIPRIMITITRTLSSSGSSIHLHESCARVVAALLRYAISPLSAMADADKVFPDVCNPLIDVLSAKIEPLAAGAAICLQAAVESEKWKYAPRDLVADLCARASAVLKDRSGQTVGHIQLARSLVRVGAVAPDCGVALLRASTEILRGNPPAWQQKASALQLVRALLLGLDKKSLAEESESIGKIIEHIRRDRMPHVRSEAVKALQALKAQQVSFSSDDANGNSIHLAVAGMDSLSRSSSRSSRSFLWEQHRDELCSAAAPSTSQESQLVSLSPPPASPESSSPVSRSRRRRRYPLLPPAQRTGSSGSSSIATSEDASDSFATFEAPGLESKENGQMEEGLQLDDQCAASSESCVVDDSEEVVVGNFFGEVDVTATARSTNARYALVDQSPASTVTTANGDDVAKFSNNVAATPERSASILTAEDFTKYTTPRRLVRSLQALESSPDSDPDEKLDDSVLIDGEAEEEEESSEAAWSVRDNPIAEQDLFADRHRFHLQQPQKHGECDDPLFQDEEDQTENTPLSPPQSSTKAIKPVVTKSKKKRTWKIARGWIEWLLGGLFSFRFPPAMAEREWLRQMVELMLGKLKGGARVDRREFYRMCVVLSKAMDCAVAANQSPHCVHDVIQLLKQVCTQKDDADVRPAIVLVMLSFKGAVQKGWFNNVEYGDLLCVVNELLDLYDRLGSACVKTPTDFSSIEKFTGDVLMRLYPWLKLGNILLYIEAEAGYRTVVSEFYIHTLAPVKLFTIRRDAVEQPSCLTPPALVSFILNGYPVDRRTPLQMVCTTMLYLSLKFPYRIVDPNPRQSAQDIAGISQNFTENVFMDSRQRIATPVKGLACKHLQCFDFKNYTEMNTKRPSWRCPYCNVVVTLQDLRIDMKMAKILREVDGNIKDVMLTNNGSWQMLESHPISSRTKKTVPVIVDLSEIDNEDAPSLSPSRPPESTTTPVLRSSSIFSSSPALTEDRKPDIASLSRTWSANNVSSIGLAPSRSLPANLLPSTPNGSELRQHQRNTPTTRLRLHRSDTERLMQQLAAVQAQHALQAQAAQQSPQAQVQMQQQIQQHAQLRQAHPVQVQSLLQQTQESQAIRAQAQAQQQQQQQAQLWQTHPQHHQGSFSRRQAQAQQQQAQILYAQHTLHSQRAPAQQSQQAAPQQAAQQQSPQFQLQPRQIHPWLMIPGSSNDPPQ</sequence>
<dbReference type="InterPro" id="IPR013083">
    <property type="entry name" value="Znf_RING/FYVE/PHD"/>
</dbReference>
<dbReference type="PROSITE" id="PS51044">
    <property type="entry name" value="ZF_SP_RING"/>
    <property type="match status" value="1"/>
</dbReference>
<dbReference type="Gene3D" id="3.30.40.10">
    <property type="entry name" value="Zinc/RING finger domain, C3HC4 (zinc finger)"/>
    <property type="match status" value="1"/>
</dbReference>
<keyword evidence="1" id="KW-0479">Metal-binding</keyword>
<gene>
    <name evidence="7" type="ORF">SELMODRAFT_410901</name>
</gene>
<accession>D8RG84</accession>
<feature type="region of interest" description="Disordered" evidence="5">
    <location>
        <begin position="1073"/>
        <end position="1104"/>
    </location>
</feature>
<dbReference type="GO" id="GO:0005874">
    <property type="term" value="C:microtubule"/>
    <property type="evidence" value="ECO:0007669"/>
    <property type="project" value="InterPro"/>
</dbReference>
<dbReference type="Pfam" id="PF02891">
    <property type="entry name" value="zf-MIZ"/>
    <property type="match status" value="1"/>
</dbReference>
<dbReference type="GO" id="GO:0008270">
    <property type="term" value="F:zinc ion binding"/>
    <property type="evidence" value="ECO:0007669"/>
    <property type="project" value="UniProtKB-KW"/>
</dbReference>
<feature type="compositionally biased region" description="Low complexity" evidence="5">
    <location>
        <begin position="1207"/>
        <end position="1216"/>
    </location>
</feature>
<evidence type="ECO:0000256" key="4">
    <source>
        <dbReference type="PROSITE-ProRule" id="PRU00452"/>
    </source>
</evidence>
<evidence type="ECO:0000313" key="8">
    <source>
        <dbReference type="Proteomes" id="UP000001514"/>
    </source>
</evidence>
<dbReference type="PANTHER" id="PTHR31355">
    <property type="entry name" value="MICROTUBULE-ASSOCIATED PROTEIN TORTIFOLIA1"/>
    <property type="match status" value="1"/>
</dbReference>
<dbReference type="STRING" id="88036.D8RG84"/>
<feature type="compositionally biased region" description="Polar residues" evidence="5">
    <location>
        <begin position="1036"/>
        <end position="1048"/>
    </location>
</feature>
<feature type="compositionally biased region" description="Polar residues" evidence="5">
    <location>
        <begin position="1085"/>
        <end position="1104"/>
    </location>
</feature>
<organism evidence="8">
    <name type="scientific">Selaginella moellendorffii</name>
    <name type="common">Spikemoss</name>
    <dbReference type="NCBI Taxonomy" id="88036"/>
    <lineage>
        <taxon>Eukaryota</taxon>
        <taxon>Viridiplantae</taxon>
        <taxon>Streptophyta</taxon>
        <taxon>Embryophyta</taxon>
        <taxon>Tracheophyta</taxon>
        <taxon>Lycopodiopsida</taxon>
        <taxon>Selaginellales</taxon>
        <taxon>Selaginellaceae</taxon>
        <taxon>Selaginella</taxon>
    </lineage>
</organism>
<reference evidence="7 8" key="1">
    <citation type="journal article" date="2011" name="Science">
        <title>The Selaginella genome identifies genetic changes associated with the evolution of vascular plants.</title>
        <authorList>
            <person name="Banks J.A."/>
            <person name="Nishiyama T."/>
            <person name="Hasebe M."/>
            <person name="Bowman J.L."/>
            <person name="Gribskov M."/>
            <person name="dePamphilis C."/>
            <person name="Albert V.A."/>
            <person name="Aono N."/>
            <person name="Aoyama T."/>
            <person name="Ambrose B.A."/>
            <person name="Ashton N.W."/>
            <person name="Axtell M.J."/>
            <person name="Barker E."/>
            <person name="Barker M.S."/>
            <person name="Bennetzen J.L."/>
            <person name="Bonawitz N.D."/>
            <person name="Chapple C."/>
            <person name="Cheng C."/>
            <person name="Correa L.G."/>
            <person name="Dacre M."/>
            <person name="DeBarry J."/>
            <person name="Dreyer I."/>
            <person name="Elias M."/>
            <person name="Engstrom E.M."/>
            <person name="Estelle M."/>
            <person name="Feng L."/>
            <person name="Finet C."/>
            <person name="Floyd S.K."/>
            <person name="Frommer W.B."/>
            <person name="Fujita T."/>
            <person name="Gramzow L."/>
            <person name="Gutensohn M."/>
            <person name="Harholt J."/>
            <person name="Hattori M."/>
            <person name="Heyl A."/>
            <person name="Hirai T."/>
            <person name="Hiwatashi Y."/>
            <person name="Ishikawa M."/>
            <person name="Iwata M."/>
            <person name="Karol K.G."/>
            <person name="Koehler B."/>
            <person name="Kolukisaoglu U."/>
            <person name="Kubo M."/>
            <person name="Kurata T."/>
            <person name="Lalonde S."/>
            <person name="Li K."/>
            <person name="Li Y."/>
            <person name="Litt A."/>
            <person name="Lyons E."/>
            <person name="Manning G."/>
            <person name="Maruyama T."/>
            <person name="Michael T.P."/>
            <person name="Mikami K."/>
            <person name="Miyazaki S."/>
            <person name="Morinaga S."/>
            <person name="Murata T."/>
            <person name="Mueller-Roeber B."/>
            <person name="Nelson D.R."/>
            <person name="Obara M."/>
            <person name="Oguri Y."/>
            <person name="Olmstead R.G."/>
            <person name="Onodera N."/>
            <person name="Petersen B.L."/>
            <person name="Pils B."/>
            <person name="Prigge M."/>
            <person name="Rensing S.A."/>
            <person name="Riano-Pachon D.M."/>
            <person name="Roberts A.W."/>
            <person name="Sato Y."/>
            <person name="Scheller H.V."/>
            <person name="Schulz B."/>
            <person name="Schulz C."/>
            <person name="Shakirov E.V."/>
            <person name="Shibagaki N."/>
            <person name="Shinohara N."/>
            <person name="Shippen D.E."/>
            <person name="Soerensen I."/>
            <person name="Sotooka R."/>
            <person name="Sugimoto N."/>
            <person name="Sugita M."/>
            <person name="Sumikawa N."/>
            <person name="Tanurdzic M."/>
            <person name="Theissen G."/>
            <person name="Ulvskov P."/>
            <person name="Wakazuki S."/>
            <person name="Weng J.K."/>
            <person name="Willats W.W."/>
            <person name="Wipf D."/>
            <person name="Wolf P.G."/>
            <person name="Yang L."/>
            <person name="Zimmer A.D."/>
            <person name="Zhu Q."/>
            <person name="Mitros T."/>
            <person name="Hellsten U."/>
            <person name="Loque D."/>
            <person name="Otillar R."/>
            <person name="Salamov A."/>
            <person name="Schmutz J."/>
            <person name="Shapiro H."/>
            <person name="Lindquist E."/>
            <person name="Lucas S."/>
            <person name="Rokhsar D."/>
            <person name="Grigoriev I.V."/>
        </authorList>
    </citation>
    <scope>NUCLEOTIDE SEQUENCE [LARGE SCALE GENOMIC DNA]</scope>
</reference>
<feature type="region of interest" description="Disordered" evidence="5">
    <location>
        <begin position="1"/>
        <end position="21"/>
    </location>
</feature>
<dbReference type="InParanoid" id="D8RG84"/>
<dbReference type="eggNOG" id="KOG2169">
    <property type="taxonomic scope" value="Eukaryota"/>
</dbReference>
<dbReference type="InterPro" id="IPR016024">
    <property type="entry name" value="ARM-type_fold"/>
</dbReference>